<evidence type="ECO:0000256" key="1">
    <source>
        <dbReference type="ARBA" id="ARBA00006484"/>
    </source>
</evidence>
<keyword evidence="3" id="KW-0560">Oxidoreductase</keyword>
<dbReference type="InterPro" id="IPR036291">
    <property type="entry name" value="NAD(P)-bd_dom_sf"/>
</dbReference>
<dbReference type="AlphaFoldDB" id="A0AAW0CHJ8"/>
<evidence type="ECO:0000313" key="5">
    <source>
        <dbReference type="EMBL" id="KAK7038392.1"/>
    </source>
</evidence>
<accession>A0AAW0CHJ8</accession>
<comment type="similarity">
    <text evidence="1 4">Belongs to the short-chain dehydrogenases/reductases (SDR) family.</text>
</comment>
<proteinExistence type="inferred from homology"/>
<dbReference type="Gene3D" id="3.40.50.720">
    <property type="entry name" value="NAD(P)-binding Rossmann-like Domain"/>
    <property type="match status" value="1"/>
</dbReference>
<dbReference type="GO" id="GO:0000140">
    <property type="term" value="F:acylglycerone-phosphate reductase (NADP+) activity"/>
    <property type="evidence" value="ECO:0007669"/>
    <property type="project" value="TreeGrafter"/>
</dbReference>
<dbReference type="PANTHER" id="PTHR44169:SF6">
    <property type="entry name" value="NADPH-DEPENDENT 1-ACYLDIHYDROXYACETONE PHOSPHATE REDUCTASE"/>
    <property type="match status" value="1"/>
</dbReference>
<dbReference type="PRINTS" id="PR00080">
    <property type="entry name" value="SDRFAMILY"/>
</dbReference>
<name>A0AAW0CHJ8_9AGAR</name>
<dbReference type="Pfam" id="PF00106">
    <property type="entry name" value="adh_short"/>
    <property type="match status" value="1"/>
</dbReference>
<dbReference type="GO" id="GO:0004806">
    <property type="term" value="F:triacylglycerol lipase activity"/>
    <property type="evidence" value="ECO:0007669"/>
    <property type="project" value="TreeGrafter"/>
</dbReference>
<sequence length="287" mass="31571">MPAPQRTVLITGCTDGGIGAALAAEYHSRGLRVFATSRRVETMKGLEELGIETLALDITKLDSIRNARDVVSARTTGKLDILVNNAGKMHESSIIDADMTEVRELFELNLFGHISMVKEFMPLLMAGRNACIVNIGSGGGLLPIPMQAPYNATKAALHSFSDTLRIELEPFGIKVAVTGGVKSNILTPARFPESSLYKSMEEVANVRHVNIQKNSMPAEKYARQLVAETIRSSPPNYSWGGGQSGIVWFLTSFFPRWVPEKAIKDMYGFTKFSAQVRKEKLENLKHT</sequence>
<comment type="caution">
    <text evidence="5">The sequence shown here is derived from an EMBL/GenBank/DDBJ whole genome shotgun (WGS) entry which is preliminary data.</text>
</comment>
<dbReference type="GO" id="GO:0005811">
    <property type="term" value="C:lipid droplet"/>
    <property type="evidence" value="ECO:0007669"/>
    <property type="project" value="TreeGrafter"/>
</dbReference>
<organism evidence="5 6">
    <name type="scientific">Favolaschia claudopus</name>
    <dbReference type="NCBI Taxonomy" id="2862362"/>
    <lineage>
        <taxon>Eukaryota</taxon>
        <taxon>Fungi</taxon>
        <taxon>Dikarya</taxon>
        <taxon>Basidiomycota</taxon>
        <taxon>Agaricomycotina</taxon>
        <taxon>Agaricomycetes</taxon>
        <taxon>Agaricomycetidae</taxon>
        <taxon>Agaricales</taxon>
        <taxon>Marasmiineae</taxon>
        <taxon>Mycenaceae</taxon>
        <taxon>Favolaschia</taxon>
    </lineage>
</organism>
<dbReference type="InterPro" id="IPR002347">
    <property type="entry name" value="SDR_fam"/>
</dbReference>
<dbReference type="Proteomes" id="UP001362999">
    <property type="component" value="Unassembled WGS sequence"/>
</dbReference>
<dbReference type="SUPFAM" id="SSF51735">
    <property type="entry name" value="NAD(P)-binding Rossmann-fold domains"/>
    <property type="match status" value="1"/>
</dbReference>
<dbReference type="PRINTS" id="PR00081">
    <property type="entry name" value="GDHRDH"/>
</dbReference>
<dbReference type="GO" id="GO:0006654">
    <property type="term" value="P:phosphatidic acid biosynthetic process"/>
    <property type="evidence" value="ECO:0007669"/>
    <property type="project" value="TreeGrafter"/>
</dbReference>
<evidence type="ECO:0000256" key="3">
    <source>
        <dbReference type="ARBA" id="ARBA00023002"/>
    </source>
</evidence>
<evidence type="ECO:0000313" key="6">
    <source>
        <dbReference type="Proteomes" id="UP001362999"/>
    </source>
</evidence>
<dbReference type="PROSITE" id="PS00061">
    <property type="entry name" value="ADH_SHORT"/>
    <property type="match status" value="1"/>
</dbReference>
<dbReference type="PANTHER" id="PTHR44169">
    <property type="entry name" value="NADPH-DEPENDENT 1-ACYLDIHYDROXYACETONE PHOSPHATE REDUCTASE"/>
    <property type="match status" value="1"/>
</dbReference>
<gene>
    <name evidence="5" type="ORF">R3P38DRAFT_2770656</name>
</gene>
<dbReference type="GO" id="GO:0005783">
    <property type="term" value="C:endoplasmic reticulum"/>
    <property type="evidence" value="ECO:0007669"/>
    <property type="project" value="TreeGrafter"/>
</dbReference>
<keyword evidence="2" id="KW-0521">NADP</keyword>
<evidence type="ECO:0000256" key="4">
    <source>
        <dbReference type="RuleBase" id="RU000363"/>
    </source>
</evidence>
<evidence type="ECO:0000256" key="2">
    <source>
        <dbReference type="ARBA" id="ARBA00022857"/>
    </source>
</evidence>
<reference evidence="5 6" key="1">
    <citation type="journal article" date="2024" name="J Genomics">
        <title>Draft genome sequencing and assembly of Favolaschia claudopus CIRM-BRFM 2984 isolated from oak limbs.</title>
        <authorList>
            <person name="Navarro D."/>
            <person name="Drula E."/>
            <person name="Chaduli D."/>
            <person name="Cazenave R."/>
            <person name="Ahrendt S."/>
            <person name="Wang J."/>
            <person name="Lipzen A."/>
            <person name="Daum C."/>
            <person name="Barry K."/>
            <person name="Grigoriev I.V."/>
            <person name="Favel A."/>
            <person name="Rosso M.N."/>
            <person name="Martin F."/>
        </authorList>
    </citation>
    <scope>NUCLEOTIDE SEQUENCE [LARGE SCALE GENOMIC DNA]</scope>
    <source>
        <strain evidence="5 6">CIRM-BRFM 2984</strain>
    </source>
</reference>
<keyword evidence="6" id="KW-1185">Reference proteome</keyword>
<dbReference type="EMBL" id="JAWWNJ010000017">
    <property type="protein sequence ID" value="KAK7038392.1"/>
    <property type="molecule type" value="Genomic_DNA"/>
</dbReference>
<dbReference type="InterPro" id="IPR020904">
    <property type="entry name" value="Sc_DH/Rdtase_CS"/>
</dbReference>
<dbReference type="GO" id="GO:0019433">
    <property type="term" value="P:triglyceride catabolic process"/>
    <property type="evidence" value="ECO:0007669"/>
    <property type="project" value="TreeGrafter"/>
</dbReference>
<dbReference type="CDD" id="cd05374">
    <property type="entry name" value="17beta-HSD-like_SDR_c"/>
    <property type="match status" value="1"/>
</dbReference>
<protein>
    <submittedName>
        <fullName evidence="5">Short chain dehydrogenase reductase</fullName>
    </submittedName>
</protein>